<keyword evidence="4" id="KW-1003">Cell membrane</keyword>
<reference evidence="9" key="1">
    <citation type="submission" date="2021-05" db="EMBL/GenBank/DDBJ databases">
        <title>Energy efficiency and biological interactions define the core microbiome of deep oligotrophic groundwater.</title>
        <authorList>
            <person name="Mehrshad M."/>
            <person name="Lopez-Fernandez M."/>
            <person name="Bell E."/>
            <person name="Bernier-Latmani R."/>
            <person name="Bertilsson S."/>
            <person name="Dopson M."/>
        </authorList>
    </citation>
    <scope>NUCLEOTIDE SEQUENCE</scope>
    <source>
        <strain evidence="9">Modern_marine.mb.64</strain>
    </source>
</reference>
<feature type="transmembrane region" description="Helical" evidence="8">
    <location>
        <begin position="36"/>
        <end position="54"/>
    </location>
</feature>
<evidence type="ECO:0000256" key="7">
    <source>
        <dbReference type="ARBA" id="ARBA00023136"/>
    </source>
</evidence>
<accession>A0A948W682</accession>
<evidence type="ECO:0000313" key="10">
    <source>
        <dbReference type="Proteomes" id="UP000777784"/>
    </source>
</evidence>
<gene>
    <name evidence="9" type="ORF">KJ970_07880</name>
</gene>
<dbReference type="PANTHER" id="PTHR34702">
    <property type="entry name" value="NA(+)/H(+) ANTIPORTER SUBUNIT F1"/>
    <property type="match status" value="1"/>
</dbReference>
<keyword evidence="3" id="KW-0813">Transport</keyword>
<dbReference type="EMBL" id="JAHJDP010000038">
    <property type="protein sequence ID" value="MBU2690835.1"/>
    <property type="molecule type" value="Genomic_DNA"/>
</dbReference>
<comment type="caution">
    <text evidence="9">The sequence shown here is derived from an EMBL/GenBank/DDBJ whole genome shotgun (WGS) entry which is preliminary data.</text>
</comment>
<dbReference type="InterPro" id="IPR007208">
    <property type="entry name" value="MrpF/PhaF-like"/>
</dbReference>
<comment type="similarity">
    <text evidence="2">Belongs to the CPA3 antiporters (TC 2.A.63) subunit F family.</text>
</comment>
<dbReference type="Pfam" id="PF04066">
    <property type="entry name" value="MrpF_PhaF"/>
    <property type="match status" value="1"/>
</dbReference>
<evidence type="ECO:0000313" key="9">
    <source>
        <dbReference type="EMBL" id="MBU2690835.1"/>
    </source>
</evidence>
<dbReference type="Proteomes" id="UP000777784">
    <property type="component" value="Unassembled WGS sequence"/>
</dbReference>
<feature type="transmembrane region" description="Helical" evidence="8">
    <location>
        <begin position="60"/>
        <end position="82"/>
    </location>
</feature>
<name>A0A948W682_UNCEI</name>
<comment type="subcellular location">
    <subcellularLocation>
        <location evidence="1">Cell membrane</location>
        <topology evidence="1">Multi-pass membrane protein</topology>
    </subcellularLocation>
</comment>
<protein>
    <submittedName>
        <fullName evidence="9">PH regulation protein F</fullName>
    </submittedName>
</protein>
<evidence type="ECO:0000256" key="6">
    <source>
        <dbReference type="ARBA" id="ARBA00022989"/>
    </source>
</evidence>
<keyword evidence="7 8" id="KW-0472">Membrane</keyword>
<dbReference type="GO" id="GO:0005886">
    <property type="term" value="C:plasma membrane"/>
    <property type="evidence" value="ECO:0007669"/>
    <property type="project" value="UniProtKB-SubCell"/>
</dbReference>
<proteinExistence type="inferred from homology"/>
<evidence type="ECO:0000256" key="5">
    <source>
        <dbReference type="ARBA" id="ARBA00022692"/>
    </source>
</evidence>
<sequence length="89" mass="9780">MNHFFTITAIILSIVMVLPFYRLVVGPTVFDRMLGAGAIGSKTLVLLTIVGMLYGRVEMFIDIVIAYSLLNFIGVLAAAKYLEKKGIEP</sequence>
<keyword evidence="5 8" id="KW-0812">Transmembrane</keyword>
<feature type="transmembrane region" description="Helical" evidence="8">
    <location>
        <begin position="6"/>
        <end position="24"/>
    </location>
</feature>
<evidence type="ECO:0000256" key="8">
    <source>
        <dbReference type="SAM" id="Phobius"/>
    </source>
</evidence>
<dbReference type="PANTHER" id="PTHR34702:SF1">
    <property type="entry name" value="NA(+)_H(+) ANTIPORTER SUBUNIT F"/>
    <property type="match status" value="1"/>
</dbReference>
<evidence type="ECO:0000256" key="2">
    <source>
        <dbReference type="ARBA" id="ARBA00009212"/>
    </source>
</evidence>
<organism evidence="9 10">
    <name type="scientific">Eiseniibacteriota bacterium</name>
    <dbReference type="NCBI Taxonomy" id="2212470"/>
    <lineage>
        <taxon>Bacteria</taxon>
        <taxon>Candidatus Eiseniibacteriota</taxon>
    </lineage>
</organism>
<evidence type="ECO:0000256" key="4">
    <source>
        <dbReference type="ARBA" id="ARBA00022475"/>
    </source>
</evidence>
<evidence type="ECO:0000256" key="3">
    <source>
        <dbReference type="ARBA" id="ARBA00022448"/>
    </source>
</evidence>
<keyword evidence="6 8" id="KW-1133">Transmembrane helix</keyword>
<evidence type="ECO:0000256" key="1">
    <source>
        <dbReference type="ARBA" id="ARBA00004651"/>
    </source>
</evidence>
<dbReference type="GO" id="GO:0015385">
    <property type="term" value="F:sodium:proton antiporter activity"/>
    <property type="evidence" value="ECO:0007669"/>
    <property type="project" value="TreeGrafter"/>
</dbReference>
<dbReference type="AlphaFoldDB" id="A0A948W682"/>